<feature type="compositionally biased region" description="Basic and acidic residues" evidence="1">
    <location>
        <begin position="794"/>
        <end position="804"/>
    </location>
</feature>
<sequence length="923" mass="101118">MSNASRGSYTPLQHPTPGLESLQGAYISNIERLEQSAERLSQAGSDIGEELRKLKLEQKLSDSRRASLYSRQNDDEEVFAPPSRQWSYGYGTHASNSIVGTNSIARSGGFSPSAYVASPRSSIRSGSWSQHNSIKGRSGSNGLRLTQLAEPEVEEEPGKPPVPPHFAQIAPPPEPSTKVLRVINHEESGSDGVEGVSAERLAQPANGDDARPHSPADTFQQANDLFEDFDGVHIGSHSPAENDRVNSEQETQIEQPSSTERPKSQIDPFPNRPKSHIEPVPDESMIYYPAPVPMMLNLPQRLSKLPSAPHRDKRRSEMLSNLQPEARKSAAWLPHPLGEEYEQSQVMQEDKPPPRSTEKRRTVANLPPQLRASVFFDYPSVQQEVELKGGSAIATLDSILDASAHAPVSAFTDHPIAGHVGQEVYGRVISNSRASNIPPEFAGTQKRRSSLNLLRRTSSSNMLDETKPRTSSMMTLGNLGKRKTSAPTAGDEAAAASLHSEETPLQIADNTLHLGGIDEDGEFHDAQENQESGDGEDVSDDEIIGQPTTLLAELLLRKKQQKQRNRQAATAFPNGMHSTLLEMDAVAQVQKRTREKKHVQLAWEDPNGAYGGVEEEDDEDVPLGMLYPTQKLKPTSRFGRNDEDRPLGLIARRQVEENESLSQRRARLKGIVPNPQNADADRLANLYTLDLPGFDFKEQTTDTDEIEGETLAQRVKRLKNKAQTLAAATAPSRPISGDFTSEVMSQFGGLEPEPSNETGLNETTTKVTGPGTVINSSNNEAAAEETLGQRRRRLQAEREARSRNISDSSNRPAETERPAVSKRHSMADILSAHPTAAAGSRVVSNDRIPMQPIAPTTRRQTSWAQSQQRKFSASGGGMPMAAGISVPNPLVYHSINEKAPDPAGGMDARKGDMIDRWRQSVLY</sequence>
<dbReference type="EMBL" id="CAJPDS010000017">
    <property type="protein sequence ID" value="CAF9916010.1"/>
    <property type="molecule type" value="Genomic_DNA"/>
</dbReference>
<feature type="region of interest" description="Disordered" evidence="1">
    <location>
        <begin position="856"/>
        <end position="878"/>
    </location>
</feature>
<feature type="region of interest" description="Disordered" evidence="1">
    <location>
        <begin position="456"/>
        <end position="504"/>
    </location>
</feature>
<evidence type="ECO:0000313" key="3">
    <source>
        <dbReference type="Proteomes" id="UP000664521"/>
    </source>
</evidence>
<feature type="compositionally biased region" description="Polar residues" evidence="1">
    <location>
        <begin position="755"/>
        <end position="780"/>
    </location>
</feature>
<dbReference type="Proteomes" id="UP000664521">
    <property type="component" value="Unassembled WGS sequence"/>
</dbReference>
<feature type="compositionally biased region" description="Low complexity" evidence="1">
    <location>
        <begin position="118"/>
        <end position="129"/>
    </location>
</feature>
<accession>A0A8H3IHM9</accession>
<dbReference type="OrthoDB" id="5288142at2759"/>
<feature type="compositionally biased region" description="Basic and acidic residues" evidence="1">
    <location>
        <begin position="348"/>
        <end position="361"/>
    </location>
</feature>
<feature type="compositionally biased region" description="Polar residues" evidence="1">
    <location>
        <begin position="248"/>
        <end position="259"/>
    </location>
</feature>
<dbReference type="AlphaFoldDB" id="A0A8H3IHM9"/>
<organism evidence="2 3">
    <name type="scientific">Heterodermia speciosa</name>
    <dbReference type="NCBI Taxonomy" id="116794"/>
    <lineage>
        <taxon>Eukaryota</taxon>
        <taxon>Fungi</taxon>
        <taxon>Dikarya</taxon>
        <taxon>Ascomycota</taxon>
        <taxon>Pezizomycotina</taxon>
        <taxon>Lecanoromycetes</taxon>
        <taxon>OSLEUM clade</taxon>
        <taxon>Lecanoromycetidae</taxon>
        <taxon>Caliciales</taxon>
        <taxon>Physciaceae</taxon>
        <taxon>Heterodermia</taxon>
    </lineage>
</organism>
<feature type="region of interest" description="Disordered" evidence="1">
    <location>
        <begin position="1"/>
        <end position="20"/>
    </location>
</feature>
<feature type="compositionally biased region" description="Pro residues" evidence="1">
    <location>
        <begin position="159"/>
        <end position="175"/>
    </location>
</feature>
<protein>
    <submittedName>
        <fullName evidence="2">Uncharacterized protein</fullName>
    </submittedName>
</protein>
<comment type="caution">
    <text evidence="2">The sequence shown here is derived from an EMBL/GenBank/DDBJ whole genome shotgun (WGS) entry which is preliminary data.</text>
</comment>
<keyword evidence="3" id="KW-1185">Reference proteome</keyword>
<evidence type="ECO:0000256" key="1">
    <source>
        <dbReference type="SAM" id="MobiDB-lite"/>
    </source>
</evidence>
<name>A0A8H3IHM9_9LECA</name>
<feature type="compositionally biased region" description="Polar residues" evidence="1">
    <location>
        <begin position="1"/>
        <end position="13"/>
    </location>
</feature>
<feature type="region of interest" description="Disordered" evidence="1">
    <location>
        <begin position="114"/>
        <end position="282"/>
    </location>
</feature>
<gene>
    <name evidence="2" type="ORF">HETSPECPRED_002723</name>
</gene>
<feature type="region of interest" description="Disordered" evidence="1">
    <location>
        <begin position="745"/>
        <end position="823"/>
    </location>
</feature>
<feature type="compositionally biased region" description="Polar residues" evidence="1">
    <location>
        <begin position="857"/>
        <end position="871"/>
    </location>
</feature>
<evidence type="ECO:0000313" key="2">
    <source>
        <dbReference type="EMBL" id="CAF9916010.1"/>
    </source>
</evidence>
<feature type="region of interest" description="Disordered" evidence="1">
    <location>
        <begin position="62"/>
        <end position="86"/>
    </location>
</feature>
<reference evidence="2" key="1">
    <citation type="submission" date="2021-03" db="EMBL/GenBank/DDBJ databases">
        <authorList>
            <person name="Tagirdzhanova G."/>
        </authorList>
    </citation>
    <scope>NUCLEOTIDE SEQUENCE</scope>
</reference>
<feature type="region of interest" description="Disordered" evidence="1">
    <location>
        <begin position="304"/>
        <end position="362"/>
    </location>
</feature>
<feature type="compositionally biased region" description="Polar residues" evidence="1">
    <location>
        <begin position="130"/>
        <end position="144"/>
    </location>
</feature>
<proteinExistence type="predicted"/>